<evidence type="ECO:0000313" key="6">
    <source>
        <dbReference type="EMBL" id="RMX08280.1"/>
    </source>
</evidence>
<comment type="caution">
    <text evidence="6">The sequence shown here is derived from an EMBL/GenBank/DDBJ whole genome shotgun (WGS) entry which is preliminary data.</text>
</comment>
<feature type="transmembrane region" description="Helical" evidence="5">
    <location>
        <begin position="126"/>
        <end position="149"/>
    </location>
</feature>
<feature type="transmembrane region" description="Helical" evidence="5">
    <location>
        <begin position="86"/>
        <end position="106"/>
    </location>
</feature>
<dbReference type="PANTHER" id="PTHR36917">
    <property type="entry name" value="INTRACELLULAR SEPTATION PROTEIN A-RELATED"/>
    <property type="match status" value="1"/>
</dbReference>
<evidence type="ECO:0000256" key="3">
    <source>
        <dbReference type="ARBA" id="ARBA00022989"/>
    </source>
</evidence>
<evidence type="ECO:0000256" key="4">
    <source>
        <dbReference type="ARBA" id="ARBA00023136"/>
    </source>
</evidence>
<evidence type="ECO:0000313" key="7">
    <source>
        <dbReference type="Proteomes" id="UP000278006"/>
    </source>
</evidence>
<keyword evidence="1 5" id="KW-1003">Cell membrane</keyword>
<dbReference type="Proteomes" id="UP000278006">
    <property type="component" value="Unassembled WGS sequence"/>
</dbReference>
<evidence type="ECO:0000256" key="2">
    <source>
        <dbReference type="ARBA" id="ARBA00022692"/>
    </source>
</evidence>
<dbReference type="AlphaFoldDB" id="A0A3M6QZ36"/>
<proteinExistence type="inferred from homology"/>
<organism evidence="6 7">
    <name type="scientific">Corticibacter populi</name>
    <dbReference type="NCBI Taxonomy" id="1550736"/>
    <lineage>
        <taxon>Bacteria</taxon>
        <taxon>Pseudomonadati</taxon>
        <taxon>Pseudomonadota</taxon>
        <taxon>Betaproteobacteria</taxon>
        <taxon>Burkholderiales</taxon>
        <taxon>Comamonadaceae</taxon>
        <taxon>Corticibacter</taxon>
    </lineage>
</organism>
<dbReference type="Pfam" id="PF04279">
    <property type="entry name" value="IspA"/>
    <property type="match status" value="1"/>
</dbReference>
<comment type="function">
    <text evidence="5">Plays a role in cell envelope biogenesis, maintenance of cell envelope integrity and membrane homeostasis.</text>
</comment>
<protein>
    <recommendedName>
        <fullName evidence="5">Inner membrane-spanning protein YciB</fullName>
    </recommendedName>
</protein>
<dbReference type="OrthoDB" id="9788219at2"/>
<gene>
    <name evidence="5" type="primary">yciB</name>
    <name evidence="6" type="ORF">D8I35_04015</name>
</gene>
<name>A0A3M6QZ36_9BURK</name>
<dbReference type="NCBIfam" id="NF001325">
    <property type="entry name" value="PRK00259.1-3"/>
    <property type="match status" value="1"/>
</dbReference>
<dbReference type="InterPro" id="IPR006008">
    <property type="entry name" value="YciB"/>
</dbReference>
<reference evidence="6 7" key="1">
    <citation type="submission" date="2018-10" db="EMBL/GenBank/DDBJ databases">
        <title>Draft genome of Cortibacter populi DSM10536.</title>
        <authorList>
            <person name="Bernier A.-M."/>
            <person name="Bernard K."/>
        </authorList>
    </citation>
    <scope>NUCLEOTIDE SEQUENCE [LARGE SCALE GENOMIC DNA]</scope>
    <source>
        <strain evidence="6 7">DSM 105136</strain>
    </source>
</reference>
<dbReference type="GO" id="GO:0005886">
    <property type="term" value="C:plasma membrane"/>
    <property type="evidence" value="ECO:0007669"/>
    <property type="project" value="UniProtKB-SubCell"/>
</dbReference>
<keyword evidence="5" id="KW-0997">Cell inner membrane</keyword>
<comment type="similarity">
    <text evidence="5">Belongs to the YciB family.</text>
</comment>
<comment type="caution">
    <text evidence="5">Lacks conserved residue(s) required for the propagation of feature annotation.</text>
</comment>
<feature type="transmembrane region" description="Helical" evidence="5">
    <location>
        <begin position="161"/>
        <end position="181"/>
    </location>
</feature>
<evidence type="ECO:0000256" key="5">
    <source>
        <dbReference type="HAMAP-Rule" id="MF_00189"/>
    </source>
</evidence>
<keyword evidence="3 5" id="KW-1133">Transmembrane helix</keyword>
<evidence type="ECO:0000256" key="1">
    <source>
        <dbReference type="ARBA" id="ARBA00022475"/>
    </source>
</evidence>
<dbReference type="EMBL" id="RDQO01000001">
    <property type="protein sequence ID" value="RMX08280.1"/>
    <property type="molecule type" value="Genomic_DNA"/>
</dbReference>
<comment type="subcellular location">
    <subcellularLocation>
        <location evidence="5">Cell inner membrane</location>
        <topology evidence="5">Multi-pass membrane protein</topology>
    </subcellularLocation>
</comment>
<keyword evidence="7" id="KW-1185">Reference proteome</keyword>
<dbReference type="HAMAP" id="MF_00189">
    <property type="entry name" value="YciB"/>
    <property type="match status" value="1"/>
</dbReference>
<keyword evidence="4 5" id="KW-0472">Membrane</keyword>
<feature type="transmembrane region" description="Helical" evidence="5">
    <location>
        <begin position="61"/>
        <end position="80"/>
    </location>
</feature>
<keyword evidence="2 5" id="KW-0812">Transmembrane</keyword>
<dbReference type="PANTHER" id="PTHR36917:SF1">
    <property type="entry name" value="INNER MEMBRANE-SPANNING PROTEIN YCIB"/>
    <property type="match status" value="1"/>
</dbReference>
<sequence>MTVAHGCRKFPTMKFLFDLLPFILFFVAAKTWNIFVATAVAMAASAAQIAYMYLSGRKILTMQWVSLGLIGVFGGLTLVLNNPIFIMWRSSIVNWLLAAVLLVSMLGMRKYLLKMLMGAQIQMPEFAWRAMTWGMIGLFTVMGVLNILVAKNFSESTWVNYKTFGSPVITFLFFLLMVYLLSRHMTLIGEDEEGGQGGPDGQAKP</sequence>
<accession>A0A3M6QZ36</accession>